<dbReference type="OrthoDB" id="6106486at2"/>
<protein>
    <recommendedName>
        <fullName evidence="1">DM13 domain-containing protein</fullName>
    </recommendedName>
</protein>
<evidence type="ECO:0000313" key="2">
    <source>
        <dbReference type="EMBL" id="SEA85671.1"/>
    </source>
</evidence>
<dbReference type="AlphaFoldDB" id="A0A1H4EKV0"/>
<dbReference type="STRING" id="89524.SAMN05444370_11483"/>
<dbReference type="PROSITE" id="PS51549">
    <property type="entry name" value="DM13"/>
    <property type="match status" value="1"/>
</dbReference>
<dbReference type="Proteomes" id="UP000198703">
    <property type="component" value="Unassembled WGS sequence"/>
</dbReference>
<dbReference type="RefSeq" id="WP_093255361.1">
    <property type="nucleotide sequence ID" value="NZ_FNQM01000014.1"/>
</dbReference>
<evidence type="ECO:0000313" key="3">
    <source>
        <dbReference type="Proteomes" id="UP000198703"/>
    </source>
</evidence>
<reference evidence="2 3" key="1">
    <citation type="submission" date="2016-10" db="EMBL/GenBank/DDBJ databases">
        <authorList>
            <person name="de Groot N.N."/>
        </authorList>
    </citation>
    <scope>NUCLEOTIDE SEQUENCE [LARGE SCALE GENOMIC DNA]</scope>
    <source>
        <strain evidence="2 3">DSM 15345</strain>
    </source>
</reference>
<feature type="domain" description="DM13" evidence="1">
    <location>
        <begin position="6"/>
        <end position="117"/>
    </location>
</feature>
<gene>
    <name evidence="2" type="ORF">SAMN05444370_11483</name>
</gene>
<evidence type="ECO:0000259" key="1">
    <source>
        <dbReference type="PROSITE" id="PS51549"/>
    </source>
</evidence>
<name>A0A1H4EKV0_9RHOB</name>
<dbReference type="EMBL" id="FNQM01000014">
    <property type="protein sequence ID" value="SEA85671.1"/>
    <property type="molecule type" value="Genomic_DNA"/>
</dbReference>
<accession>A0A1H4EKV0</accession>
<dbReference type="InterPro" id="IPR019545">
    <property type="entry name" value="DM13_domain"/>
</dbReference>
<proteinExistence type="predicted"/>
<keyword evidence="3" id="KW-1185">Reference proteome</keyword>
<sequence>MIIGQGAFTPGNGHDLRGGFTLTRQRGGVLMRTSADFFFDGSPEPGWALTLGLPVDAGDQAVQAAATATDFQRLPMNVAVSGEQTGLIPEAIDLDAYNTLFLWCYRFPFILGVGPIERV</sequence>
<organism evidence="2 3">
    <name type="scientific">Rubrimonas cliftonensis</name>
    <dbReference type="NCBI Taxonomy" id="89524"/>
    <lineage>
        <taxon>Bacteria</taxon>
        <taxon>Pseudomonadati</taxon>
        <taxon>Pseudomonadota</taxon>
        <taxon>Alphaproteobacteria</taxon>
        <taxon>Rhodobacterales</taxon>
        <taxon>Paracoccaceae</taxon>
        <taxon>Rubrimonas</taxon>
    </lineage>
</organism>